<evidence type="ECO:0000313" key="2">
    <source>
        <dbReference type="Proteomes" id="UP001595912"/>
    </source>
</evidence>
<evidence type="ECO:0008006" key="3">
    <source>
        <dbReference type="Google" id="ProtNLM"/>
    </source>
</evidence>
<keyword evidence="2" id="KW-1185">Reference proteome</keyword>
<comment type="caution">
    <text evidence="1">The sequence shown here is derived from an EMBL/GenBank/DDBJ whole genome shotgun (WGS) entry which is preliminary data.</text>
</comment>
<evidence type="ECO:0000313" key="1">
    <source>
        <dbReference type="EMBL" id="MFC4999857.1"/>
    </source>
</evidence>
<sequence>MRASPDSHLDQYELIARDRLSPILGMFRDVDVPGGPEGMHDFEVDLADGSVAAIEVTSEVDSQRLRTGAAAQRTFPQLTLDGSVPTWVVGLEDSAEVKKIKSLLPLLLGDLEAANRRHVYGGYDPADPFALRLSPRRA</sequence>
<dbReference type="Proteomes" id="UP001595912">
    <property type="component" value="Unassembled WGS sequence"/>
</dbReference>
<gene>
    <name evidence="1" type="ORF">ACFPIJ_18700</name>
</gene>
<reference evidence="2" key="1">
    <citation type="journal article" date="2019" name="Int. J. Syst. Evol. Microbiol.">
        <title>The Global Catalogue of Microorganisms (GCM) 10K type strain sequencing project: providing services to taxonomists for standard genome sequencing and annotation.</title>
        <authorList>
            <consortium name="The Broad Institute Genomics Platform"/>
            <consortium name="The Broad Institute Genome Sequencing Center for Infectious Disease"/>
            <person name="Wu L."/>
            <person name="Ma J."/>
        </authorList>
    </citation>
    <scope>NUCLEOTIDE SEQUENCE [LARGE SCALE GENOMIC DNA]</scope>
    <source>
        <strain evidence="2">CGMCC 4.7152</strain>
    </source>
</reference>
<protein>
    <recommendedName>
        <fullName evidence="3">DUF4143 domain-containing protein</fullName>
    </recommendedName>
</protein>
<dbReference type="RefSeq" id="WP_380116408.1">
    <property type="nucleotide sequence ID" value="NZ_JBHSIU010000019.1"/>
</dbReference>
<accession>A0ABV9VUX1</accession>
<organism evidence="1 2">
    <name type="scientific">Dactylosporangium cerinum</name>
    <dbReference type="NCBI Taxonomy" id="1434730"/>
    <lineage>
        <taxon>Bacteria</taxon>
        <taxon>Bacillati</taxon>
        <taxon>Actinomycetota</taxon>
        <taxon>Actinomycetes</taxon>
        <taxon>Micromonosporales</taxon>
        <taxon>Micromonosporaceae</taxon>
        <taxon>Dactylosporangium</taxon>
    </lineage>
</organism>
<proteinExistence type="predicted"/>
<name>A0ABV9VUX1_9ACTN</name>
<dbReference type="EMBL" id="JBHSIU010000019">
    <property type="protein sequence ID" value="MFC4999857.1"/>
    <property type="molecule type" value="Genomic_DNA"/>
</dbReference>